<protein>
    <submittedName>
        <fullName evidence="10">Ferrous-iron efflux pump FieF</fullName>
    </submittedName>
</protein>
<feature type="transmembrane region" description="Helical" evidence="7">
    <location>
        <begin position="51"/>
        <end position="68"/>
    </location>
</feature>
<dbReference type="Gene3D" id="1.20.1510.10">
    <property type="entry name" value="Cation efflux protein transmembrane domain"/>
    <property type="match status" value="1"/>
</dbReference>
<dbReference type="SUPFAM" id="SSF160240">
    <property type="entry name" value="Cation efflux protein cytoplasmic domain-like"/>
    <property type="match status" value="1"/>
</dbReference>
<dbReference type="PANTHER" id="PTHR43840:SF15">
    <property type="entry name" value="MITOCHONDRIAL METAL TRANSPORTER 1-RELATED"/>
    <property type="match status" value="1"/>
</dbReference>
<dbReference type="InterPro" id="IPR002524">
    <property type="entry name" value="Cation_efflux"/>
</dbReference>
<keyword evidence="4 7" id="KW-0812">Transmembrane</keyword>
<reference evidence="10 11" key="1">
    <citation type="submission" date="2024-02" db="EMBL/GenBank/DDBJ databases">
        <title>Haloferula sargassicola NBRC 104335.</title>
        <authorList>
            <person name="Ichikawa N."/>
            <person name="Katano-Makiyama Y."/>
            <person name="Hidaka K."/>
        </authorList>
    </citation>
    <scope>NUCLEOTIDE SEQUENCE [LARGE SCALE GENOMIC DNA]</scope>
    <source>
        <strain evidence="10 11">NBRC 104335</strain>
    </source>
</reference>
<evidence type="ECO:0000256" key="3">
    <source>
        <dbReference type="ARBA" id="ARBA00022448"/>
    </source>
</evidence>
<keyword evidence="6 7" id="KW-0472">Membrane</keyword>
<evidence type="ECO:0000256" key="1">
    <source>
        <dbReference type="ARBA" id="ARBA00004141"/>
    </source>
</evidence>
<evidence type="ECO:0000256" key="6">
    <source>
        <dbReference type="ARBA" id="ARBA00023136"/>
    </source>
</evidence>
<evidence type="ECO:0000259" key="8">
    <source>
        <dbReference type="Pfam" id="PF01545"/>
    </source>
</evidence>
<feature type="transmembrane region" description="Helical" evidence="7">
    <location>
        <begin position="89"/>
        <end position="107"/>
    </location>
</feature>
<feature type="transmembrane region" description="Helical" evidence="7">
    <location>
        <begin position="20"/>
        <end position="45"/>
    </location>
</feature>
<keyword evidence="5 7" id="KW-1133">Transmembrane helix</keyword>
<dbReference type="InterPro" id="IPR058533">
    <property type="entry name" value="Cation_efflux_TM"/>
</dbReference>
<keyword evidence="11" id="KW-1185">Reference proteome</keyword>
<feature type="domain" description="Cation efflux protein transmembrane" evidence="8">
    <location>
        <begin position="21"/>
        <end position="212"/>
    </location>
</feature>
<dbReference type="Pfam" id="PF16916">
    <property type="entry name" value="ZT_dimer"/>
    <property type="match status" value="1"/>
</dbReference>
<evidence type="ECO:0000259" key="9">
    <source>
        <dbReference type="Pfam" id="PF16916"/>
    </source>
</evidence>
<feature type="transmembrane region" description="Helical" evidence="7">
    <location>
        <begin position="119"/>
        <end position="141"/>
    </location>
</feature>
<feature type="domain" description="Cation efflux protein cytoplasmic" evidence="9">
    <location>
        <begin position="233"/>
        <end position="294"/>
    </location>
</feature>
<proteinExistence type="inferred from homology"/>
<dbReference type="InterPro" id="IPR027469">
    <property type="entry name" value="Cation_efflux_TMD_sf"/>
</dbReference>
<gene>
    <name evidence="10" type="primary">fieF</name>
    <name evidence="10" type="ORF">Hsar01_03984</name>
</gene>
<dbReference type="NCBIfam" id="TIGR01297">
    <property type="entry name" value="CDF"/>
    <property type="match status" value="1"/>
</dbReference>
<dbReference type="PANTHER" id="PTHR43840">
    <property type="entry name" value="MITOCHONDRIAL METAL TRANSPORTER 1-RELATED"/>
    <property type="match status" value="1"/>
</dbReference>
<comment type="caution">
    <text evidence="10">The sequence shown here is derived from an EMBL/GenBank/DDBJ whole genome shotgun (WGS) entry which is preliminary data.</text>
</comment>
<dbReference type="Pfam" id="PF01545">
    <property type="entry name" value="Cation_efflux"/>
    <property type="match status" value="1"/>
</dbReference>
<evidence type="ECO:0000256" key="2">
    <source>
        <dbReference type="ARBA" id="ARBA00008114"/>
    </source>
</evidence>
<dbReference type="InterPro" id="IPR036837">
    <property type="entry name" value="Cation_efflux_CTD_sf"/>
</dbReference>
<evidence type="ECO:0000256" key="4">
    <source>
        <dbReference type="ARBA" id="ARBA00022692"/>
    </source>
</evidence>
<keyword evidence="3" id="KW-0813">Transport</keyword>
<dbReference type="InterPro" id="IPR050291">
    <property type="entry name" value="CDF_Transporter"/>
</dbReference>
<dbReference type="Proteomes" id="UP001476282">
    <property type="component" value="Unassembled WGS sequence"/>
</dbReference>
<feature type="transmembrane region" description="Helical" evidence="7">
    <location>
        <begin position="161"/>
        <end position="181"/>
    </location>
</feature>
<dbReference type="InterPro" id="IPR027470">
    <property type="entry name" value="Cation_efflux_CTD"/>
</dbReference>
<comment type="similarity">
    <text evidence="2">Belongs to the cation diffusion facilitator (CDF) transporter (TC 2.A.4) family.</text>
</comment>
<evidence type="ECO:0000313" key="10">
    <source>
        <dbReference type="EMBL" id="GAA5484738.1"/>
    </source>
</evidence>
<sequence>MLPPPMSRLPSNDQTQVMNWSLGVAIVLLVVKVTAAVITGSSAIYSDAAESVTHMLAVGFAAWALRFSHKPSDDTHHFGHDKVAFISSGLEGAMIAAAALLIGYEAILQFVNGVKISSLGAGMILTGAAAAVNMALGLALIRVGKRRHSQLIRANGQHVLADVWTSAGVLVALLLVGLTGWVWWDPIFASLAAAKLLWTGLKLLKESFAGLMDEADLEVEKQLRDLLDADCAKYGLSYHNLRHRHSGRTHWVELHLVFPDEMTVHRAHEIATEIEAEVAATLEPDGRVITHLEPRSAEHHEEDWEVR</sequence>
<dbReference type="SUPFAM" id="SSF161111">
    <property type="entry name" value="Cation efflux protein transmembrane domain-like"/>
    <property type="match status" value="1"/>
</dbReference>
<comment type="subcellular location">
    <subcellularLocation>
        <location evidence="1">Membrane</location>
        <topology evidence="1">Multi-pass membrane protein</topology>
    </subcellularLocation>
</comment>
<evidence type="ECO:0000256" key="5">
    <source>
        <dbReference type="ARBA" id="ARBA00022989"/>
    </source>
</evidence>
<evidence type="ECO:0000256" key="7">
    <source>
        <dbReference type="SAM" id="Phobius"/>
    </source>
</evidence>
<dbReference type="EMBL" id="BAABRI010000033">
    <property type="protein sequence ID" value="GAA5484738.1"/>
    <property type="molecule type" value="Genomic_DNA"/>
</dbReference>
<accession>A0ABP9UT90</accession>
<evidence type="ECO:0000313" key="11">
    <source>
        <dbReference type="Proteomes" id="UP001476282"/>
    </source>
</evidence>
<organism evidence="10 11">
    <name type="scientific">Haloferula sargassicola</name>
    <dbReference type="NCBI Taxonomy" id="490096"/>
    <lineage>
        <taxon>Bacteria</taxon>
        <taxon>Pseudomonadati</taxon>
        <taxon>Verrucomicrobiota</taxon>
        <taxon>Verrucomicrobiia</taxon>
        <taxon>Verrucomicrobiales</taxon>
        <taxon>Verrucomicrobiaceae</taxon>
        <taxon>Haloferula</taxon>
    </lineage>
</organism>
<dbReference type="Gene3D" id="3.30.70.1350">
    <property type="entry name" value="Cation efflux protein, cytoplasmic domain"/>
    <property type="match status" value="1"/>
</dbReference>
<name>A0ABP9UT90_9BACT</name>